<gene>
    <name evidence="2" type="ORF">RBSWK_04040</name>
</gene>
<proteinExistence type="predicted"/>
<feature type="region of interest" description="Disordered" evidence="1">
    <location>
        <begin position="1"/>
        <end position="42"/>
    </location>
</feature>
<protein>
    <submittedName>
        <fullName evidence="2">Uncharacterized protein</fullName>
    </submittedName>
</protein>
<reference evidence="2 3" key="1">
    <citation type="journal article" date="2013" name="Mar. Genomics">
        <title>Expression of sulfatases in Rhodopirellula baltica and the diversity of sulfatases in the genus Rhodopirellula.</title>
        <authorList>
            <person name="Wegner C.E."/>
            <person name="Richter-Heitmann T."/>
            <person name="Klindworth A."/>
            <person name="Klockow C."/>
            <person name="Richter M."/>
            <person name="Achstetter T."/>
            <person name="Glockner F.O."/>
            <person name="Harder J."/>
        </authorList>
    </citation>
    <scope>NUCLEOTIDE SEQUENCE [LARGE SCALE GENOMIC DNA]</scope>
    <source>
        <strain evidence="2 3">SWK14</strain>
    </source>
</reference>
<evidence type="ECO:0000256" key="1">
    <source>
        <dbReference type="SAM" id="MobiDB-lite"/>
    </source>
</evidence>
<sequence>MDVATRHLRTEAQRLERASDRKLRVANPTNNVTSARDGAGQD</sequence>
<comment type="caution">
    <text evidence="2">The sequence shown here is derived from an EMBL/GenBank/DDBJ whole genome shotgun (WGS) entry which is preliminary data.</text>
</comment>
<dbReference type="Proteomes" id="UP000010959">
    <property type="component" value="Unassembled WGS sequence"/>
</dbReference>
<name>L7CEL6_RHOBT</name>
<dbReference type="EMBL" id="AMWG01000116">
    <property type="protein sequence ID" value="ELP32042.1"/>
    <property type="molecule type" value="Genomic_DNA"/>
</dbReference>
<dbReference type="PATRIC" id="fig|993516.3.peg.4322"/>
<feature type="compositionally biased region" description="Basic and acidic residues" evidence="1">
    <location>
        <begin position="1"/>
        <end position="23"/>
    </location>
</feature>
<evidence type="ECO:0000313" key="3">
    <source>
        <dbReference type="Proteomes" id="UP000010959"/>
    </source>
</evidence>
<dbReference type="AlphaFoldDB" id="L7CEL6"/>
<organism evidence="2 3">
    <name type="scientific">Rhodopirellula baltica SWK14</name>
    <dbReference type="NCBI Taxonomy" id="993516"/>
    <lineage>
        <taxon>Bacteria</taxon>
        <taxon>Pseudomonadati</taxon>
        <taxon>Planctomycetota</taxon>
        <taxon>Planctomycetia</taxon>
        <taxon>Pirellulales</taxon>
        <taxon>Pirellulaceae</taxon>
        <taxon>Rhodopirellula</taxon>
    </lineage>
</organism>
<evidence type="ECO:0000313" key="2">
    <source>
        <dbReference type="EMBL" id="ELP32042.1"/>
    </source>
</evidence>
<accession>L7CEL6</accession>